<proteinExistence type="predicted"/>
<reference evidence="2" key="1">
    <citation type="submission" date="2016-10" db="EMBL/GenBank/DDBJ databases">
        <authorList>
            <person name="Varghese N."/>
            <person name="Submissions S."/>
        </authorList>
    </citation>
    <scope>NUCLEOTIDE SEQUENCE [LARGE SCALE GENOMIC DNA]</scope>
    <source>
        <strain evidence="2">LMG 26416</strain>
    </source>
</reference>
<keyword evidence="2" id="KW-1185">Reference proteome</keyword>
<name>A0A1H7FD84_9BURK</name>
<dbReference type="AlphaFoldDB" id="A0A1H7FD84"/>
<dbReference type="RefSeq" id="WP_090552756.1">
    <property type="nucleotide sequence ID" value="NZ_FNSR01000003.1"/>
</dbReference>
<evidence type="ECO:0000313" key="1">
    <source>
        <dbReference type="EMBL" id="SEK21205.1"/>
    </source>
</evidence>
<sequence>MTASPACGRPTANPAAPLAEVNVASLAHELQWIEWMRIDGEMLDALLTGRRFVYIGGRPASGGMFVPHVALIDADRSERADRFAALCVAPRGCGAVRARHHRPRLACRAARRLCASNVASFIACLLRGERRRHEPSAASLSTQGCRTLRRACG</sequence>
<dbReference type="Proteomes" id="UP000199120">
    <property type="component" value="Unassembled WGS sequence"/>
</dbReference>
<accession>A0A1H7FD84</accession>
<dbReference type="STRING" id="416943.SAMN05445871_6091"/>
<protein>
    <submittedName>
        <fullName evidence="1">Uncharacterized protein</fullName>
    </submittedName>
</protein>
<organism evidence="1 2">
    <name type="scientific">Paraburkholderia caballeronis</name>
    <dbReference type="NCBI Taxonomy" id="416943"/>
    <lineage>
        <taxon>Bacteria</taxon>
        <taxon>Pseudomonadati</taxon>
        <taxon>Pseudomonadota</taxon>
        <taxon>Betaproteobacteria</taxon>
        <taxon>Burkholderiales</taxon>
        <taxon>Burkholderiaceae</taxon>
        <taxon>Paraburkholderia</taxon>
    </lineage>
</organism>
<evidence type="ECO:0000313" key="2">
    <source>
        <dbReference type="Proteomes" id="UP000199120"/>
    </source>
</evidence>
<dbReference type="EMBL" id="FOAJ01000001">
    <property type="protein sequence ID" value="SEK21205.1"/>
    <property type="molecule type" value="Genomic_DNA"/>
</dbReference>
<gene>
    <name evidence="1" type="ORF">SAMN05192542_101175</name>
</gene>
<dbReference type="OrthoDB" id="5296275at2"/>